<evidence type="ECO:0000313" key="2">
    <source>
        <dbReference type="Proteomes" id="UP000198736"/>
    </source>
</evidence>
<organism evidence="1 2">
    <name type="scientific">Candidatus Nitrospira nitrificans</name>
    <dbReference type="NCBI Taxonomy" id="1742973"/>
    <lineage>
        <taxon>Bacteria</taxon>
        <taxon>Pseudomonadati</taxon>
        <taxon>Nitrospirota</taxon>
        <taxon>Nitrospiria</taxon>
        <taxon>Nitrospirales</taxon>
        <taxon>Nitrospiraceae</taxon>
        <taxon>Nitrospira</taxon>
    </lineage>
</organism>
<reference evidence="2" key="1">
    <citation type="submission" date="2015-10" db="EMBL/GenBank/DDBJ databases">
        <authorList>
            <person name="Luecker S."/>
            <person name="Luecker S."/>
        </authorList>
    </citation>
    <scope>NUCLEOTIDE SEQUENCE [LARGE SCALE GENOMIC DNA]</scope>
</reference>
<dbReference type="AlphaFoldDB" id="A0A0S4LGT7"/>
<sequence>MFGEPGETSADVSISSQIDCQDESYLTKEEVESLHEELFTFLRLLNGYIRSIGTADHQ</sequence>
<name>A0A0S4LGT7_9BACT</name>
<proteinExistence type="predicted"/>
<dbReference type="Proteomes" id="UP000198736">
    <property type="component" value="Unassembled WGS sequence"/>
</dbReference>
<dbReference type="STRING" id="1742973.COMA2_20441"/>
<keyword evidence="2" id="KW-1185">Reference proteome</keyword>
<accession>A0A0S4LGT7</accession>
<evidence type="ECO:0000313" key="1">
    <source>
        <dbReference type="EMBL" id="CUS35784.1"/>
    </source>
</evidence>
<protein>
    <submittedName>
        <fullName evidence="1">Uncharacterized protein</fullName>
    </submittedName>
</protein>
<dbReference type="EMBL" id="CZPZ01000012">
    <property type="protein sequence ID" value="CUS35784.1"/>
    <property type="molecule type" value="Genomic_DNA"/>
</dbReference>
<gene>
    <name evidence="1" type="ORF">COMA2_20441</name>
</gene>